<keyword evidence="2" id="KW-1185">Reference proteome</keyword>
<comment type="caution">
    <text evidence="1">The sequence shown here is derived from an EMBL/GenBank/DDBJ whole genome shotgun (WGS) entry which is preliminary data.</text>
</comment>
<sequence>MRGRLRTAWEGKTEESVDWPCGLCSVFMENLRVSRDGEMIERGKSRDEL</sequence>
<dbReference type="EMBL" id="AWUE01014040">
    <property type="protein sequence ID" value="OMP05308.1"/>
    <property type="molecule type" value="Genomic_DNA"/>
</dbReference>
<protein>
    <submittedName>
        <fullName evidence="1">Uncharacterized protein</fullName>
    </submittedName>
</protein>
<evidence type="ECO:0000313" key="2">
    <source>
        <dbReference type="Proteomes" id="UP000187203"/>
    </source>
</evidence>
<gene>
    <name evidence="1" type="ORF">COLO4_08931</name>
</gene>
<reference evidence="2" key="1">
    <citation type="submission" date="2013-09" db="EMBL/GenBank/DDBJ databases">
        <title>Corchorus olitorius genome sequencing.</title>
        <authorList>
            <person name="Alam M."/>
            <person name="Haque M.S."/>
            <person name="Islam M.S."/>
            <person name="Emdad E.M."/>
            <person name="Islam M.M."/>
            <person name="Ahmed B."/>
            <person name="Halim A."/>
            <person name="Hossen Q.M.M."/>
            <person name="Hossain M.Z."/>
            <person name="Ahmed R."/>
            <person name="Khan M.M."/>
            <person name="Islam R."/>
            <person name="Rashid M.M."/>
            <person name="Khan S.A."/>
            <person name="Rahman M.S."/>
            <person name="Alam M."/>
            <person name="Yahiya A.S."/>
            <person name="Khan M.S."/>
            <person name="Azam M.S."/>
            <person name="Haque T."/>
            <person name="Lashkar M.Z.H."/>
            <person name="Akhand A.I."/>
            <person name="Morshed G."/>
            <person name="Roy S."/>
            <person name="Uddin K.S."/>
            <person name="Rabeya T."/>
            <person name="Hossain A.S."/>
            <person name="Chowdhury A."/>
            <person name="Snigdha A.R."/>
            <person name="Mortoza M.S."/>
            <person name="Matin S.A."/>
            <person name="Hoque S.M.E."/>
            <person name="Islam M.K."/>
            <person name="Roy D.K."/>
            <person name="Haider R."/>
            <person name="Moosa M.M."/>
            <person name="Elias S.M."/>
            <person name="Hasan A.M."/>
            <person name="Jahan S."/>
            <person name="Shafiuddin M."/>
            <person name="Mahmood N."/>
            <person name="Shommy N.S."/>
        </authorList>
    </citation>
    <scope>NUCLEOTIDE SEQUENCE [LARGE SCALE GENOMIC DNA]</scope>
    <source>
        <strain evidence="2">cv. O-4</strain>
    </source>
</reference>
<evidence type="ECO:0000313" key="1">
    <source>
        <dbReference type="EMBL" id="OMP05308.1"/>
    </source>
</evidence>
<proteinExistence type="predicted"/>
<dbReference type="Proteomes" id="UP000187203">
    <property type="component" value="Unassembled WGS sequence"/>
</dbReference>
<dbReference type="AlphaFoldDB" id="A0A1R3KE63"/>
<accession>A0A1R3KE63</accession>
<name>A0A1R3KE63_9ROSI</name>
<organism evidence="1 2">
    <name type="scientific">Corchorus olitorius</name>
    <dbReference type="NCBI Taxonomy" id="93759"/>
    <lineage>
        <taxon>Eukaryota</taxon>
        <taxon>Viridiplantae</taxon>
        <taxon>Streptophyta</taxon>
        <taxon>Embryophyta</taxon>
        <taxon>Tracheophyta</taxon>
        <taxon>Spermatophyta</taxon>
        <taxon>Magnoliopsida</taxon>
        <taxon>eudicotyledons</taxon>
        <taxon>Gunneridae</taxon>
        <taxon>Pentapetalae</taxon>
        <taxon>rosids</taxon>
        <taxon>malvids</taxon>
        <taxon>Malvales</taxon>
        <taxon>Malvaceae</taxon>
        <taxon>Grewioideae</taxon>
        <taxon>Apeibeae</taxon>
        <taxon>Corchorus</taxon>
    </lineage>
</organism>